<feature type="region of interest" description="Disordered" evidence="2">
    <location>
        <begin position="1"/>
        <end position="30"/>
    </location>
</feature>
<feature type="region of interest" description="Disordered" evidence="2">
    <location>
        <begin position="371"/>
        <end position="430"/>
    </location>
</feature>
<dbReference type="EMBL" id="JAFHDT010000014">
    <property type="protein sequence ID" value="KAI7800354.1"/>
    <property type="molecule type" value="Genomic_DNA"/>
</dbReference>
<keyword evidence="5" id="KW-1185">Reference proteome</keyword>
<dbReference type="InterPro" id="IPR046365">
    <property type="entry name" value="FAM124_dom"/>
</dbReference>
<reference evidence="4" key="1">
    <citation type="submission" date="2021-02" db="EMBL/GenBank/DDBJ databases">
        <title>Comparative genomics reveals that relaxation of natural selection precedes convergent phenotypic evolution of cavefish.</title>
        <authorList>
            <person name="Peng Z."/>
        </authorList>
    </citation>
    <scope>NUCLEOTIDE SEQUENCE</scope>
    <source>
        <tissue evidence="4">Muscle</tissue>
    </source>
</reference>
<evidence type="ECO:0000256" key="2">
    <source>
        <dbReference type="SAM" id="MobiDB-lite"/>
    </source>
</evidence>
<comment type="similarity">
    <text evidence="1">Belongs to the FAM124 family.</text>
</comment>
<dbReference type="InterPro" id="IPR029380">
    <property type="entry name" value="FAM124"/>
</dbReference>
<dbReference type="GO" id="GO:0005654">
    <property type="term" value="C:nucleoplasm"/>
    <property type="evidence" value="ECO:0007669"/>
    <property type="project" value="TreeGrafter"/>
</dbReference>
<evidence type="ECO:0000313" key="4">
    <source>
        <dbReference type="EMBL" id="KAI7800354.1"/>
    </source>
</evidence>
<feature type="compositionally biased region" description="Low complexity" evidence="2">
    <location>
        <begin position="374"/>
        <end position="394"/>
    </location>
</feature>
<feature type="domain" description="FAM124" evidence="3">
    <location>
        <begin position="49"/>
        <end position="296"/>
    </location>
</feature>
<dbReference type="PANTHER" id="PTHR14715:SF2">
    <property type="entry name" value="PROTEIN FAM124B"/>
    <property type="match status" value="1"/>
</dbReference>
<evidence type="ECO:0000259" key="3">
    <source>
        <dbReference type="Pfam" id="PF15067"/>
    </source>
</evidence>
<dbReference type="AlphaFoldDB" id="A0A9W7TP40"/>
<dbReference type="PANTHER" id="PTHR14715">
    <property type="entry name" value="FAM124 DOMAIN-CONTAINING PROTEIN-RELATED"/>
    <property type="match status" value="1"/>
</dbReference>
<accession>A0A9W7TP40</accession>
<gene>
    <name evidence="4" type="ORF">IRJ41_001244</name>
</gene>
<dbReference type="OrthoDB" id="10023686at2759"/>
<protein>
    <recommendedName>
        <fullName evidence="3">FAM124 domain-containing protein</fullName>
    </recommendedName>
</protein>
<organism evidence="4 5">
    <name type="scientific">Triplophysa rosa</name>
    <name type="common">Cave loach</name>
    <dbReference type="NCBI Taxonomy" id="992332"/>
    <lineage>
        <taxon>Eukaryota</taxon>
        <taxon>Metazoa</taxon>
        <taxon>Chordata</taxon>
        <taxon>Craniata</taxon>
        <taxon>Vertebrata</taxon>
        <taxon>Euteleostomi</taxon>
        <taxon>Actinopterygii</taxon>
        <taxon>Neopterygii</taxon>
        <taxon>Teleostei</taxon>
        <taxon>Ostariophysi</taxon>
        <taxon>Cypriniformes</taxon>
        <taxon>Nemacheilidae</taxon>
        <taxon>Triplophysa</taxon>
    </lineage>
</organism>
<evidence type="ECO:0000313" key="5">
    <source>
        <dbReference type="Proteomes" id="UP001059041"/>
    </source>
</evidence>
<dbReference type="Proteomes" id="UP001059041">
    <property type="component" value="Linkage Group LG14"/>
</dbReference>
<evidence type="ECO:0000256" key="1">
    <source>
        <dbReference type="ARBA" id="ARBA00006440"/>
    </source>
</evidence>
<comment type="caution">
    <text evidence="4">The sequence shown here is derived from an EMBL/GenBank/DDBJ whole genome shotgun (WGS) entry which is preliminary data.</text>
</comment>
<sequence length="489" mass="53801">MLRQPLHFTKRMEDETADSGAETAGSDCSKTSCSSINPMTVPDQEALPVTMHLLTNPGDSLMLQHTLDRLIKWVCPGLRLFRVSERACPLRDHASANLCTVAGHPSHAVTLFLHESHGEKRIRRVLEFLQCPPWQYHHTESCGLGDVSAIPSPSSALMSPCLLPSRDFYSLGVGMPVWGVRTVHYGDEVVRVTLHSTSDNFEDTVHLYETVLQRRAEEQKTGFCWFTLFTERGFSLQLAIKQLSPGVRVEPCYSSVLQFRIGEVGQLVPLLPNPCSPISATRWHTEDLDGNKILFQVKCPAQPQRFLTSAFPLSCPSLPSRPLRRNGVSTRPPLTTPGLKLSHLKERAMGACSHVELPLDNSQGGLRLAACGASESPRSSPPGSSCYSSQRSSPAGLSVHQYEPTMASETSVSSPLPEEPETNVDTGYAVNPLPERTLGASGLETLARDLKYSLPEPQCTLTTQESSEMTRASQCHSVRQRAQVDEFFI</sequence>
<dbReference type="Pfam" id="PF15067">
    <property type="entry name" value="FAM124"/>
    <property type="match status" value="1"/>
</dbReference>
<proteinExistence type="inferred from homology"/>
<name>A0A9W7TP40_TRIRA</name>